<comment type="caution">
    <text evidence="2">The sequence shown here is derived from an EMBL/GenBank/DDBJ whole genome shotgun (WGS) entry which is preliminary data.</text>
</comment>
<organism evidence="2 3">
    <name type="scientific">Fusarium sporotrichioides</name>
    <dbReference type="NCBI Taxonomy" id="5514"/>
    <lineage>
        <taxon>Eukaryota</taxon>
        <taxon>Fungi</taxon>
        <taxon>Dikarya</taxon>
        <taxon>Ascomycota</taxon>
        <taxon>Pezizomycotina</taxon>
        <taxon>Sordariomycetes</taxon>
        <taxon>Hypocreomycetidae</taxon>
        <taxon>Hypocreales</taxon>
        <taxon>Nectriaceae</taxon>
        <taxon>Fusarium</taxon>
    </lineage>
</organism>
<name>A0A395RR02_FUSSP</name>
<evidence type="ECO:0000256" key="1">
    <source>
        <dbReference type="SAM" id="MobiDB-lite"/>
    </source>
</evidence>
<evidence type="ECO:0000313" key="2">
    <source>
        <dbReference type="EMBL" id="RGP62568.1"/>
    </source>
</evidence>
<feature type="region of interest" description="Disordered" evidence="1">
    <location>
        <begin position="73"/>
        <end position="115"/>
    </location>
</feature>
<protein>
    <submittedName>
        <fullName evidence="2">Uncharacterized protein</fullName>
    </submittedName>
</protein>
<gene>
    <name evidence="2" type="ORF">FSPOR_9147</name>
</gene>
<dbReference type="AlphaFoldDB" id="A0A395RR02"/>
<proteinExistence type="predicted"/>
<reference evidence="2 3" key="1">
    <citation type="journal article" date="2018" name="PLoS Pathog.">
        <title>Evolution of structural diversity of trichothecenes, a family of toxins produced by plant pathogenic and entomopathogenic fungi.</title>
        <authorList>
            <person name="Proctor R.H."/>
            <person name="McCormick S.P."/>
            <person name="Kim H.S."/>
            <person name="Cardoza R.E."/>
            <person name="Stanley A.M."/>
            <person name="Lindo L."/>
            <person name="Kelly A."/>
            <person name="Brown D.W."/>
            <person name="Lee T."/>
            <person name="Vaughan M.M."/>
            <person name="Alexander N.J."/>
            <person name="Busman M."/>
            <person name="Gutierrez S."/>
        </authorList>
    </citation>
    <scope>NUCLEOTIDE SEQUENCE [LARGE SCALE GENOMIC DNA]</scope>
    <source>
        <strain evidence="2 3">NRRL 3299</strain>
    </source>
</reference>
<feature type="compositionally biased region" description="Polar residues" evidence="1">
    <location>
        <begin position="85"/>
        <end position="94"/>
    </location>
</feature>
<sequence>MSQKHRSTEAICAAMGRVLATEPPSSETSREAAHEIVVPVGSIPRTNDLVIRPKFPASETLDDGQICQEGSERSQAFLGPAPSSRLDSTPSDLSPKQPDSGIDSNKLVGESSGQISSHDYRDQAFTDFMREHAIFDHLDQRVGKFKYAIAAQMMRPKCKKTDRRVFLQILKLYLDLCTLLLELKKPEGSN</sequence>
<dbReference type="EMBL" id="PXOF01000144">
    <property type="protein sequence ID" value="RGP62568.1"/>
    <property type="molecule type" value="Genomic_DNA"/>
</dbReference>
<dbReference type="Proteomes" id="UP000266152">
    <property type="component" value="Unassembled WGS sequence"/>
</dbReference>
<accession>A0A395RR02</accession>
<keyword evidence="3" id="KW-1185">Reference proteome</keyword>
<evidence type="ECO:0000313" key="3">
    <source>
        <dbReference type="Proteomes" id="UP000266152"/>
    </source>
</evidence>